<dbReference type="KEGG" id="vzi:G5S32_20560"/>
<accession>A0A6G7CQH5</accession>
<dbReference type="RefSeq" id="WP_165314002.1">
    <property type="nucleotide sequence ID" value="NZ_CP049332.1"/>
</dbReference>
<dbReference type="Proteomes" id="UP000503003">
    <property type="component" value="Chromosome 2"/>
</dbReference>
<organism evidence="1 2">
    <name type="scientific">Vibrio ziniensis</name>
    <dbReference type="NCBI Taxonomy" id="2711221"/>
    <lineage>
        <taxon>Bacteria</taxon>
        <taxon>Pseudomonadati</taxon>
        <taxon>Pseudomonadota</taxon>
        <taxon>Gammaproteobacteria</taxon>
        <taxon>Vibrionales</taxon>
        <taxon>Vibrionaceae</taxon>
        <taxon>Vibrio</taxon>
    </lineage>
</organism>
<reference evidence="1 2" key="1">
    <citation type="submission" date="2020-02" db="EMBL/GenBank/DDBJ databases">
        <title>A complete genome of a marine bacterium Vibrio sp. ZWAL4003 isolated from the mangrove sediment with the ability to degrade polysaccharides.</title>
        <authorList>
            <person name="Wu J."/>
            <person name="Qu W."/>
            <person name="Zeng R."/>
        </authorList>
    </citation>
    <scope>NUCLEOTIDE SEQUENCE [LARGE SCALE GENOMIC DNA]</scope>
    <source>
        <strain evidence="1 2">ZWAL4003</strain>
    </source>
</reference>
<evidence type="ECO:0000313" key="1">
    <source>
        <dbReference type="EMBL" id="QIH44342.1"/>
    </source>
</evidence>
<protein>
    <submittedName>
        <fullName evidence="1">Uncharacterized protein</fullName>
    </submittedName>
</protein>
<dbReference type="AlphaFoldDB" id="A0A6G7CQH5"/>
<name>A0A6G7CQH5_9VIBR</name>
<proteinExistence type="predicted"/>
<keyword evidence="2" id="KW-1185">Reference proteome</keyword>
<dbReference type="EMBL" id="CP049332">
    <property type="protein sequence ID" value="QIH44342.1"/>
    <property type="molecule type" value="Genomic_DNA"/>
</dbReference>
<gene>
    <name evidence="1" type="ORF">G5S32_20560</name>
</gene>
<sequence>MKTSLFSLMRTLTILLFVSVLVSVYSGVAENSTWKAFAQINAGSYSNIQQDEHLSFHTSDSAKSTNTAQHDRSLNDGLWYAPTVNQRCISMSGLSFEDDHPEYLLAAEILLPNVPELCLGYAVALPRYPWTLFNSGRGRLNGWKESNLQYRFIHHI</sequence>
<evidence type="ECO:0000313" key="2">
    <source>
        <dbReference type="Proteomes" id="UP000503003"/>
    </source>
</evidence>